<evidence type="ECO:0000256" key="6">
    <source>
        <dbReference type="ARBA" id="ARBA00023136"/>
    </source>
</evidence>
<feature type="transmembrane region" description="Helical" evidence="7">
    <location>
        <begin position="283"/>
        <end position="306"/>
    </location>
</feature>
<gene>
    <name evidence="9" type="ORF">HZY91_05135</name>
</gene>
<dbReference type="CDD" id="cd06261">
    <property type="entry name" value="TM_PBP2"/>
    <property type="match status" value="1"/>
</dbReference>
<dbReference type="PROSITE" id="PS50928">
    <property type="entry name" value="ABC_TM1"/>
    <property type="match status" value="1"/>
</dbReference>
<keyword evidence="10" id="KW-1185">Reference proteome</keyword>
<protein>
    <submittedName>
        <fullName evidence="9">ABC transporter permease</fullName>
    </submittedName>
</protein>
<evidence type="ECO:0000256" key="5">
    <source>
        <dbReference type="ARBA" id="ARBA00022989"/>
    </source>
</evidence>
<dbReference type="EMBL" id="JACBXQ010000002">
    <property type="protein sequence ID" value="MBG9986276.1"/>
    <property type="molecule type" value="Genomic_DNA"/>
</dbReference>
<organism evidence="9 10">
    <name type="scientific">Facklamia lactis</name>
    <dbReference type="NCBI Taxonomy" id="2749967"/>
    <lineage>
        <taxon>Bacteria</taxon>
        <taxon>Bacillati</taxon>
        <taxon>Bacillota</taxon>
        <taxon>Bacilli</taxon>
        <taxon>Lactobacillales</taxon>
        <taxon>Aerococcaceae</taxon>
        <taxon>Facklamia</taxon>
    </lineage>
</organism>
<keyword evidence="2 7" id="KW-0813">Transport</keyword>
<dbReference type="InterPro" id="IPR000515">
    <property type="entry name" value="MetI-like"/>
</dbReference>
<evidence type="ECO:0000313" key="10">
    <source>
        <dbReference type="Proteomes" id="UP000721415"/>
    </source>
</evidence>
<keyword evidence="6 7" id="KW-0472">Membrane</keyword>
<evidence type="ECO:0000256" key="1">
    <source>
        <dbReference type="ARBA" id="ARBA00004651"/>
    </source>
</evidence>
<name>A0ABS0LQ35_9LACT</name>
<comment type="caution">
    <text evidence="9">The sequence shown here is derived from an EMBL/GenBank/DDBJ whole genome shotgun (WGS) entry which is preliminary data.</text>
</comment>
<reference evidence="9 10" key="1">
    <citation type="submission" date="2020-07" db="EMBL/GenBank/DDBJ databases">
        <title>Facklamia lactis sp. nov., isolated from raw milk.</title>
        <authorList>
            <person name="Doll E.V."/>
            <person name="Huptas C."/>
            <person name="Staib L."/>
            <person name="Wenning M."/>
            <person name="Scherer S."/>
        </authorList>
    </citation>
    <scope>NUCLEOTIDE SEQUENCE [LARGE SCALE GENOMIC DNA]</scope>
    <source>
        <strain evidence="9 10">DSM 111018</strain>
    </source>
</reference>
<dbReference type="Gene3D" id="1.10.3720.10">
    <property type="entry name" value="MetI-like"/>
    <property type="match status" value="1"/>
</dbReference>
<feature type="transmembrane region" description="Helical" evidence="7">
    <location>
        <begin position="238"/>
        <end position="263"/>
    </location>
</feature>
<proteinExistence type="inferred from homology"/>
<evidence type="ECO:0000256" key="7">
    <source>
        <dbReference type="RuleBase" id="RU363032"/>
    </source>
</evidence>
<evidence type="ECO:0000313" key="9">
    <source>
        <dbReference type="EMBL" id="MBG9986276.1"/>
    </source>
</evidence>
<feature type="transmembrane region" description="Helical" evidence="7">
    <location>
        <begin position="134"/>
        <end position="159"/>
    </location>
</feature>
<comment type="subcellular location">
    <subcellularLocation>
        <location evidence="1 7">Cell membrane</location>
        <topology evidence="1 7">Multi-pass membrane protein</topology>
    </subcellularLocation>
</comment>
<evidence type="ECO:0000256" key="3">
    <source>
        <dbReference type="ARBA" id="ARBA00022475"/>
    </source>
</evidence>
<feature type="transmembrane region" description="Helical" evidence="7">
    <location>
        <begin position="179"/>
        <end position="199"/>
    </location>
</feature>
<evidence type="ECO:0000256" key="2">
    <source>
        <dbReference type="ARBA" id="ARBA00022448"/>
    </source>
</evidence>
<keyword evidence="5 7" id="KW-1133">Transmembrane helix</keyword>
<feature type="transmembrane region" description="Helical" evidence="7">
    <location>
        <begin position="101"/>
        <end position="122"/>
    </location>
</feature>
<dbReference type="SUPFAM" id="SSF161098">
    <property type="entry name" value="MetI-like"/>
    <property type="match status" value="1"/>
</dbReference>
<keyword evidence="4 7" id="KW-0812">Transmembrane</keyword>
<feature type="domain" description="ABC transmembrane type-1" evidence="8">
    <location>
        <begin position="95"/>
        <end position="302"/>
    </location>
</feature>
<accession>A0ABS0LQ35</accession>
<evidence type="ECO:0000256" key="4">
    <source>
        <dbReference type="ARBA" id="ARBA00022692"/>
    </source>
</evidence>
<dbReference type="PANTHER" id="PTHR43163:SF6">
    <property type="entry name" value="DIPEPTIDE TRANSPORT SYSTEM PERMEASE PROTEIN DPPB-RELATED"/>
    <property type="match status" value="1"/>
</dbReference>
<dbReference type="Pfam" id="PF19300">
    <property type="entry name" value="BPD_transp_1_N"/>
    <property type="match status" value="1"/>
</dbReference>
<comment type="similarity">
    <text evidence="7">Belongs to the binding-protein-dependent transport system permease family.</text>
</comment>
<dbReference type="InterPro" id="IPR045621">
    <property type="entry name" value="BPD_transp_1_N"/>
</dbReference>
<evidence type="ECO:0000259" key="8">
    <source>
        <dbReference type="PROSITE" id="PS50928"/>
    </source>
</evidence>
<dbReference type="RefSeq" id="WP_197115178.1">
    <property type="nucleotide sequence ID" value="NZ_JACBXQ010000002.1"/>
</dbReference>
<dbReference type="InterPro" id="IPR035906">
    <property type="entry name" value="MetI-like_sf"/>
</dbReference>
<dbReference type="Proteomes" id="UP000721415">
    <property type="component" value="Unassembled WGS sequence"/>
</dbReference>
<dbReference type="Pfam" id="PF00528">
    <property type="entry name" value="BPD_transp_1"/>
    <property type="match status" value="1"/>
</dbReference>
<sequence length="318" mass="35989">MFKYFVKRILQSIPLLLLTSLIVFSLIQIAPFDAIDAITTPDMSIERVEFLKQKHGLDQPFLIQYFIWLKNILQGDFGHSIITHHPISQELATRIPNTIKLILPAYVTALIIGIPLGLFSASHRGKWIDDTIDGVLSLGISVPTFWIAMIFIYFFGLKLRWVPTIGMHTIGKEGSLLDFLHHFILPYSILVLVLMPGIARYVRATAINQLQEDYIQVQKSLGSKRKEIFSRHVSRNTLLPIITSIGMDLPMLVTGAIISERIFAWPGVGPYLMDATRKMDYPVIMAIMMLSAILVILGNLLADIMYSMIDPRIRRGQS</sequence>
<keyword evidence="3" id="KW-1003">Cell membrane</keyword>
<dbReference type="PANTHER" id="PTHR43163">
    <property type="entry name" value="DIPEPTIDE TRANSPORT SYSTEM PERMEASE PROTEIN DPPB-RELATED"/>
    <property type="match status" value="1"/>
</dbReference>